<dbReference type="GO" id="GO:0006950">
    <property type="term" value="P:response to stress"/>
    <property type="evidence" value="ECO:0007669"/>
    <property type="project" value="TreeGrafter"/>
</dbReference>
<dbReference type="InterPro" id="IPR039422">
    <property type="entry name" value="MarR/SlyA-like"/>
</dbReference>
<dbReference type="PROSITE" id="PS50995">
    <property type="entry name" value="HTH_MARR_2"/>
    <property type="match status" value="1"/>
</dbReference>
<dbReference type="GO" id="GO:0003700">
    <property type="term" value="F:DNA-binding transcription factor activity"/>
    <property type="evidence" value="ECO:0007669"/>
    <property type="project" value="InterPro"/>
</dbReference>
<evidence type="ECO:0000256" key="2">
    <source>
        <dbReference type="ARBA" id="ARBA00023125"/>
    </source>
</evidence>
<dbReference type="InterPro" id="IPR036388">
    <property type="entry name" value="WH-like_DNA-bd_sf"/>
</dbReference>
<dbReference type="GO" id="GO:0003677">
    <property type="term" value="F:DNA binding"/>
    <property type="evidence" value="ECO:0007669"/>
    <property type="project" value="UniProtKB-KW"/>
</dbReference>
<proteinExistence type="predicted"/>
<protein>
    <submittedName>
        <fullName evidence="5">DNA-binding MarR family transcriptional regulator</fullName>
    </submittedName>
</protein>
<name>A0A7W0CFW0_9ACTN</name>
<dbReference type="InterPro" id="IPR023187">
    <property type="entry name" value="Tscrpt_reg_MarR-type_CS"/>
</dbReference>
<dbReference type="SMART" id="SM00347">
    <property type="entry name" value="HTH_MARR"/>
    <property type="match status" value="1"/>
</dbReference>
<accession>A0A7W0CFW0</accession>
<dbReference type="EMBL" id="JACDUR010000002">
    <property type="protein sequence ID" value="MBA2890237.1"/>
    <property type="molecule type" value="Genomic_DNA"/>
</dbReference>
<dbReference type="Gene3D" id="1.10.10.10">
    <property type="entry name" value="Winged helix-like DNA-binding domain superfamily/Winged helix DNA-binding domain"/>
    <property type="match status" value="1"/>
</dbReference>
<keyword evidence="2 5" id="KW-0238">DNA-binding</keyword>
<reference evidence="5 6" key="1">
    <citation type="submission" date="2020-07" db="EMBL/GenBank/DDBJ databases">
        <title>Genomic Encyclopedia of Type Strains, Phase IV (KMG-IV): sequencing the most valuable type-strain genomes for metagenomic binning, comparative biology and taxonomic classification.</title>
        <authorList>
            <person name="Goeker M."/>
        </authorList>
    </citation>
    <scope>NUCLEOTIDE SEQUENCE [LARGE SCALE GENOMIC DNA]</scope>
    <source>
        <strain evidence="5 6">DSM 45533</strain>
    </source>
</reference>
<evidence type="ECO:0000313" key="6">
    <source>
        <dbReference type="Proteomes" id="UP000530928"/>
    </source>
</evidence>
<comment type="caution">
    <text evidence="5">The sequence shown here is derived from an EMBL/GenBank/DDBJ whole genome shotgun (WGS) entry which is preliminary data.</text>
</comment>
<keyword evidence="1" id="KW-0805">Transcription regulation</keyword>
<dbReference type="PANTHER" id="PTHR33164">
    <property type="entry name" value="TRANSCRIPTIONAL REGULATOR, MARR FAMILY"/>
    <property type="match status" value="1"/>
</dbReference>
<evidence type="ECO:0000313" key="5">
    <source>
        <dbReference type="EMBL" id="MBA2890237.1"/>
    </source>
</evidence>
<feature type="domain" description="HTH marR-type" evidence="4">
    <location>
        <begin position="10"/>
        <end position="144"/>
    </location>
</feature>
<dbReference type="PANTHER" id="PTHR33164:SF94">
    <property type="entry name" value="TRANSCRIPTIONAL REGULATORY PROTEIN-RELATED"/>
    <property type="match status" value="1"/>
</dbReference>
<dbReference type="PROSITE" id="PS01117">
    <property type="entry name" value="HTH_MARR_1"/>
    <property type="match status" value="1"/>
</dbReference>
<evidence type="ECO:0000259" key="4">
    <source>
        <dbReference type="PROSITE" id="PS50995"/>
    </source>
</evidence>
<dbReference type="InterPro" id="IPR036390">
    <property type="entry name" value="WH_DNA-bd_sf"/>
</dbReference>
<keyword evidence="6" id="KW-1185">Reference proteome</keyword>
<dbReference type="Proteomes" id="UP000530928">
    <property type="component" value="Unassembled WGS sequence"/>
</dbReference>
<evidence type="ECO:0000256" key="1">
    <source>
        <dbReference type="ARBA" id="ARBA00023015"/>
    </source>
</evidence>
<organism evidence="5 6">
    <name type="scientific">Nonomuraea soli</name>
    <dbReference type="NCBI Taxonomy" id="1032476"/>
    <lineage>
        <taxon>Bacteria</taxon>
        <taxon>Bacillati</taxon>
        <taxon>Actinomycetota</taxon>
        <taxon>Actinomycetes</taxon>
        <taxon>Streptosporangiales</taxon>
        <taxon>Streptosporangiaceae</taxon>
        <taxon>Nonomuraea</taxon>
    </lineage>
</organism>
<sequence length="160" mass="17138">MNDNGGTKEPDPVSSAVLTGSRVLVGIAVRSLSAVGHRVTLPQLRMLVVLSARGETKLVAMAEQLAVNSSTAMRMADRLAGAGLIVRTVNPGNRRESLMRLTPEGQDVVDRVNAHRREEIRLIVSRMAPEHRQALIDAMAAFNEAAGEPPADGWGPASWP</sequence>
<dbReference type="Pfam" id="PF01047">
    <property type="entry name" value="MarR"/>
    <property type="match status" value="1"/>
</dbReference>
<keyword evidence="3" id="KW-0804">Transcription</keyword>
<dbReference type="SUPFAM" id="SSF46785">
    <property type="entry name" value="Winged helix' DNA-binding domain"/>
    <property type="match status" value="1"/>
</dbReference>
<dbReference type="RefSeq" id="WP_181609079.1">
    <property type="nucleotide sequence ID" value="NZ_BAABAM010000006.1"/>
</dbReference>
<evidence type="ECO:0000256" key="3">
    <source>
        <dbReference type="ARBA" id="ARBA00023163"/>
    </source>
</evidence>
<gene>
    <name evidence="5" type="ORF">HNR30_001578</name>
</gene>
<dbReference type="InterPro" id="IPR000835">
    <property type="entry name" value="HTH_MarR-typ"/>
</dbReference>
<dbReference type="AlphaFoldDB" id="A0A7W0CFW0"/>